<name>A0A2P2NPU8_RHIMU</name>
<accession>A0A2P2NPU8</accession>
<sequence>MLTCVVGMILPRCQDPSEKQKIVIFSHHASNVTCTNPKLAKIFVHLTV</sequence>
<protein>
    <submittedName>
        <fullName evidence="1">Uncharacterized protein</fullName>
    </submittedName>
</protein>
<reference evidence="1" key="1">
    <citation type="submission" date="2018-02" db="EMBL/GenBank/DDBJ databases">
        <title>Rhizophora mucronata_Transcriptome.</title>
        <authorList>
            <person name="Meera S.P."/>
            <person name="Sreeshan A."/>
            <person name="Augustine A."/>
        </authorList>
    </citation>
    <scope>NUCLEOTIDE SEQUENCE</scope>
    <source>
        <tissue evidence="1">Leaf</tissue>
    </source>
</reference>
<evidence type="ECO:0000313" key="1">
    <source>
        <dbReference type="EMBL" id="MBX44444.1"/>
    </source>
</evidence>
<organism evidence="1">
    <name type="scientific">Rhizophora mucronata</name>
    <name type="common">Asiatic mangrove</name>
    <dbReference type="NCBI Taxonomy" id="61149"/>
    <lineage>
        <taxon>Eukaryota</taxon>
        <taxon>Viridiplantae</taxon>
        <taxon>Streptophyta</taxon>
        <taxon>Embryophyta</taxon>
        <taxon>Tracheophyta</taxon>
        <taxon>Spermatophyta</taxon>
        <taxon>Magnoliopsida</taxon>
        <taxon>eudicotyledons</taxon>
        <taxon>Gunneridae</taxon>
        <taxon>Pentapetalae</taxon>
        <taxon>rosids</taxon>
        <taxon>fabids</taxon>
        <taxon>Malpighiales</taxon>
        <taxon>Rhizophoraceae</taxon>
        <taxon>Rhizophora</taxon>
    </lineage>
</organism>
<dbReference type="EMBL" id="GGEC01063960">
    <property type="protein sequence ID" value="MBX44444.1"/>
    <property type="molecule type" value="Transcribed_RNA"/>
</dbReference>
<dbReference type="AlphaFoldDB" id="A0A2P2NPU8"/>
<proteinExistence type="predicted"/>